<dbReference type="KEGG" id="orz:FNH13_08350"/>
<evidence type="ECO:0000313" key="2">
    <source>
        <dbReference type="Proteomes" id="UP000315395"/>
    </source>
</evidence>
<reference evidence="1 2" key="1">
    <citation type="submission" date="2019-07" db="EMBL/GenBank/DDBJ databases">
        <title>complete genome sequencing of Ornithinimicrobium sp. H23M54.</title>
        <authorList>
            <person name="Bae J.-W."/>
            <person name="Lee S.-Y."/>
        </authorList>
    </citation>
    <scope>NUCLEOTIDE SEQUENCE [LARGE SCALE GENOMIC DNA]</scope>
    <source>
        <strain evidence="1 2">H23M54</strain>
    </source>
</reference>
<dbReference type="OrthoDB" id="4578716at2"/>
<name>A0A516G9Z6_9MICO</name>
<sequence length="102" mass="11441">MSLRPCLDCGVPTEADRCPEHTTYRSHDLPPSARGYDAAWSRLSRRARRLQPFCSVPGCADTDLTVDHTPEAWARHDIGLEVRLEDVQVLCRSHNSQKGAAR</sequence>
<evidence type="ECO:0000313" key="1">
    <source>
        <dbReference type="EMBL" id="QDO88351.1"/>
    </source>
</evidence>
<organism evidence="1 2">
    <name type="scientific">Ornithinimicrobium ciconiae</name>
    <dbReference type="NCBI Taxonomy" id="2594265"/>
    <lineage>
        <taxon>Bacteria</taxon>
        <taxon>Bacillati</taxon>
        <taxon>Actinomycetota</taxon>
        <taxon>Actinomycetes</taxon>
        <taxon>Micrococcales</taxon>
        <taxon>Ornithinimicrobiaceae</taxon>
        <taxon>Ornithinimicrobium</taxon>
    </lineage>
</organism>
<protein>
    <recommendedName>
        <fullName evidence="3">HNH endonuclease</fullName>
    </recommendedName>
</protein>
<dbReference type="Proteomes" id="UP000315395">
    <property type="component" value="Chromosome"/>
</dbReference>
<dbReference type="RefSeq" id="WP_143783029.1">
    <property type="nucleotide sequence ID" value="NZ_CP041616.1"/>
</dbReference>
<dbReference type="EMBL" id="CP041616">
    <property type="protein sequence ID" value="QDO88351.1"/>
    <property type="molecule type" value="Genomic_DNA"/>
</dbReference>
<keyword evidence="2" id="KW-1185">Reference proteome</keyword>
<proteinExistence type="predicted"/>
<accession>A0A516G9Z6</accession>
<dbReference type="AlphaFoldDB" id="A0A516G9Z6"/>
<evidence type="ECO:0008006" key="3">
    <source>
        <dbReference type="Google" id="ProtNLM"/>
    </source>
</evidence>
<gene>
    <name evidence="1" type="ORF">FNH13_08350</name>
</gene>